<organism evidence="1 2">
    <name type="scientific">Alteribacillus persepolensis</name>
    <dbReference type="NCBI Taxonomy" id="568899"/>
    <lineage>
        <taxon>Bacteria</taxon>
        <taxon>Bacillati</taxon>
        <taxon>Bacillota</taxon>
        <taxon>Bacilli</taxon>
        <taxon>Bacillales</taxon>
        <taxon>Bacillaceae</taxon>
        <taxon>Alteribacillus</taxon>
    </lineage>
</organism>
<reference evidence="2" key="1">
    <citation type="submission" date="2016-10" db="EMBL/GenBank/DDBJ databases">
        <authorList>
            <person name="Varghese N."/>
            <person name="Submissions S."/>
        </authorList>
    </citation>
    <scope>NUCLEOTIDE SEQUENCE [LARGE SCALE GENOMIC DNA]</scope>
    <source>
        <strain evidence="2">DSM 21632</strain>
    </source>
</reference>
<protein>
    <submittedName>
        <fullName evidence="1">Uncharacterized protein</fullName>
    </submittedName>
</protein>
<accession>A0A1G8DJU8</accession>
<evidence type="ECO:0000313" key="1">
    <source>
        <dbReference type="EMBL" id="SDH57922.1"/>
    </source>
</evidence>
<dbReference type="Proteomes" id="UP000199163">
    <property type="component" value="Unassembled WGS sequence"/>
</dbReference>
<dbReference type="EMBL" id="FNDK01000007">
    <property type="protein sequence ID" value="SDH57922.1"/>
    <property type="molecule type" value="Genomic_DNA"/>
</dbReference>
<sequence>MDNIFGRNYEKGMVIVMQCPYCKSKNTGKIGTEHYYCWECFVEWTIENGEYTLYQVEEDGTLCCLDDLFGKNWYNEAEG</sequence>
<evidence type="ECO:0000313" key="2">
    <source>
        <dbReference type="Proteomes" id="UP000199163"/>
    </source>
</evidence>
<gene>
    <name evidence="1" type="ORF">SAMN05192534_107118</name>
</gene>
<dbReference type="STRING" id="568899.SAMN05192534_107118"/>
<dbReference type="AlphaFoldDB" id="A0A1G8DJU8"/>
<name>A0A1G8DJU8_9BACI</name>
<keyword evidence="2" id="KW-1185">Reference proteome</keyword>
<proteinExistence type="predicted"/>